<evidence type="ECO:0000313" key="2">
    <source>
        <dbReference type="EMBL" id="KAK3383855.1"/>
    </source>
</evidence>
<feature type="compositionally biased region" description="Basic and acidic residues" evidence="1">
    <location>
        <begin position="330"/>
        <end position="341"/>
    </location>
</feature>
<sequence length="671" mass="74510">MKPSRYHAPESDSSILPGSQNQNHHHHRRSGRDPGGDGHAHDARTRGNQSTGRRHPRSGLEPQAHPDQAKDELVQSWLSRTQPRHPRFPEDDGIETLQHFSPRARPETKSQEKRKRRRSSSRGGSASPEKRSRPEASFEKRARHKTREDKYIQKLDAGPKKSDVRKRAVENDRREKVTINDRLSRRQSSNIGNFRAGGNEGVSQASNHGSDIVASGSSVVNGGRKPSAPKGKNHKILTSEQERDLEEIRAFFSGNASKEKQNAAGGRERTQIRHAHGTGDRGNPHQISRGRSRRDHVSGHDPQLPKRGGQITGQREHGFRQSGPGQAPEVRGHQNTPRDRPSSNTTACFTWSTTDTNLETGANHGDLFSEVTTTNDHTPESERGAFGEGSVGSARYKRSRRHALGLSHRPERHGGYRDAASQTDPYTKALPSPGVETNDPRVKGQRFSASGGCDTANPPVSGLVQEDQIPGTHVSYRVTNAELLQPDQIQTQPEFSTTQGLGTLSTTVSNEASYGLQPRQDIQRDRYADMQLLQWTEPASGEPLFHRQESTRNAVPEELRPAFTRRPIHAGDRSLGQAGDTILEYQSGLDAQLLFRPARHISVPFQGNQHGAALFTNQFAPAPAMARQKPVLERMEDYIERIERETLGTAAQQEERVPGESIVTLASWMRQ</sequence>
<dbReference type="EMBL" id="JAULSN010000001">
    <property type="protein sequence ID" value="KAK3383855.1"/>
    <property type="molecule type" value="Genomic_DNA"/>
</dbReference>
<feature type="compositionally biased region" description="Polar residues" evidence="1">
    <location>
        <begin position="201"/>
        <end position="220"/>
    </location>
</feature>
<evidence type="ECO:0000256" key="1">
    <source>
        <dbReference type="SAM" id="MobiDB-lite"/>
    </source>
</evidence>
<gene>
    <name evidence="2" type="ORF">B0T24DRAFT_65653</name>
</gene>
<reference evidence="2" key="2">
    <citation type="submission" date="2023-06" db="EMBL/GenBank/DDBJ databases">
        <authorList>
            <consortium name="Lawrence Berkeley National Laboratory"/>
            <person name="Haridas S."/>
            <person name="Hensen N."/>
            <person name="Bonometti L."/>
            <person name="Westerberg I."/>
            <person name="Brannstrom I.O."/>
            <person name="Guillou S."/>
            <person name="Cros-Aarteil S."/>
            <person name="Calhoun S."/>
            <person name="Kuo A."/>
            <person name="Mondo S."/>
            <person name="Pangilinan J."/>
            <person name="Riley R."/>
            <person name="Labutti K."/>
            <person name="Andreopoulos B."/>
            <person name="Lipzen A."/>
            <person name="Chen C."/>
            <person name="Yanf M."/>
            <person name="Daum C."/>
            <person name="Ng V."/>
            <person name="Clum A."/>
            <person name="Steindorff A."/>
            <person name="Ohm R."/>
            <person name="Martin F."/>
            <person name="Silar P."/>
            <person name="Natvig D."/>
            <person name="Lalanne C."/>
            <person name="Gautier V."/>
            <person name="Ament-Velasquez S.L."/>
            <person name="Kruys A."/>
            <person name="Hutchinson M.I."/>
            <person name="Powell A.J."/>
            <person name="Barry K."/>
            <person name="Miller A.N."/>
            <person name="Grigoriev I.V."/>
            <person name="Debuchy R."/>
            <person name="Gladieux P."/>
            <person name="Thoren M.H."/>
            <person name="Johannesson H."/>
        </authorList>
    </citation>
    <scope>NUCLEOTIDE SEQUENCE</scope>
    <source>
        <strain evidence="2">CBS 958.72</strain>
    </source>
</reference>
<comment type="caution">
    <text evidence="2">The sequence shown here is derived from an EMBL/GenBank/DDBJ whole genome shotgun (WGS) entry which is preliminary data.</text>
</comment>
<evidence type="ECO:0000313" key="3">
    <source>
        <dbReference type="Proteomes" id="UP001287356"/>
    </source>
</evidence>
<feature type="compositionally biased region" description="Basic and acidic residues" evidence="1">
    <location>
        <begin position="128"/>
        <end position="184"/>
    </location>
</feature>
<proteinExistence type="predicted"/>
<feature type="compositionally biased region" description="Polar residues" evidence="1">
    <location>
        <begin position="11"/>
        <end position="22"/>
    </location>
</feature>
<feature type="region of interest" description="Disordered" evidence="1">
    <location>
        <begin position="372"/>
        <end position="442"/>
    </location>
</feature>
<dbReference type="Proteomes" id="UP001287356">
    <property type="component" value="Unassembled WGS sequence"/>
</dbReference>
<feature type="compositionally biased region" description="Basic and acidic residues" evidence="1">
    <location>
        <begin position="240"/>
        <end position="249"/>
    </location>
</feature>
<protein>
    <submittedName>
        <fullName evidence="2">Uncharacterized protein</fullName>
    </submittedName>
</protein>
<dbReference type="AlphaFoldDB" id="A0AAE0NLV3"/>
<reference evidence="2" key="1">
    <citation type="journal article" date="2023" name="Mol. Phylogenet. Evol.">
        <title>Genome-scale phylogeny and comparative genomics of the fungal order Sordariales.</title>
        <authorList>
            <person name="Hensen N."/>
            <person name="Bonometti L."/>
            <person name="Westerberg I."/>
            <person name="Brannstrom I.O."/>
            <person name="Guillou S."/>
            <person name="Cros-Aarteil S."/>
            <person name="Calhoun S."/>
            <person name="Haridas S."/>
            <person name="Kuo A."/>
            <person name="Mondo S."/>
            <person name="Pangilinan J."/>
            <person name="Riley R."/>
            <person name="LaButti K."/>
            <person name="Andreopoulos B."/>
            <person name="Lipzen A."/>
            <person name="Chen C."/>
            <person name="Yan M."/>
            <person name="Daum C."/>
            <person name="Ng V."/>
            <person name="Clum A."/>
            <person name="Steindorff A."/>
            <person name="Ohm R.A."/>
            <person name="Martin F."/>
            <person name="Silar P."/>
            <person name="Natvig D.O."/>
            <person name="Lalanne C."/>
            <person name="Gautier V."/>
            <person name="Ament-Velasquez S.L."/>
            <person name="Kruys A."/>
            <person name="Hutchinson M.I."/>
            <person name="Powell A.J."/>
            <person name="Barry K."/>
            <person name="Miller A.N."/>
            <person name="Grigoriev I.V."/>
            <person name="Debuchy R."/>
            <person name="Gladieux P."/>
            <person name="Hiltunen Thoren M."/>
            <person name="Johannesson H."/>
        </authorList>
    </citation>
    <scope>NUCLEOTIDE SEQUENCE</scope>
    <source>
        <strain evidence="2">CBS 958.72</strain>
    </source>
</reference>
<name>A0AAE0NLV3_9PEZI</name>
<keyword evidence="3" id="KW-1185">Reference proteome</keyword>
<accession>A0AAE0NLV3</accession>
<feature type="compositionally biased region" description="Basic and acidic residues" evidence="1">
    <location>
        <begin position="31"/>
        <end position="45"/>
    </location>
</feature>
<feature type="region of interest" description="Disordered" evidence="1">
    <location>
        <begin position="1"/>
        <end position="349"/>
    </location>
</feature>
<feature type="compositionally biased region" description="Basic and acidic residues" evidence="1">
    <location>
        <begin position="257"/>
        <end position="283"/>
    </location>
</feature>
<organism evidence="2 3">
    <name type="scientific">Lasiosphaeria ovina</name>
    <dbReference type="NCBI Taxonomy" id="92902"/>
    <lineage>
        <taxon>Eukaryota</taxon>
        <taxon>Fungi</taxon>
        <taxon>Dikarya</taxon>
        <taxon>Ascomycota</taxon>
        <taxon>Pezizomycotina</taxon>
        <taxon>Sordariomycetes</taxon>
        <taxon>Sordariomycetidae</taxon>
        <taxon>Sordariales</taxon>
        <taxon>Lasiosphaeriaceae</taxon>
        <taxon>Lasiosphaeria</taxon>
    </lineage>
</organism>